<dbReference type="HOGENOM" id="CLU_2827730_0_0_3"/>
<organism evidence="1 2">
    <name type="scientific">Prochlorococcus marinus (strain MIT 9303)</name>
    <dbReference type="NCBI Taxonomy" id="59922"/>
    <lineage>
        <taxon>Bacteria</taxon>
        <taxon>Bacillati</taxon>
        <taxon>Cyanobacteriota</taxon>
        <taxon>Cyanophyceae</taxon>
        <taxon>Synechococcales</taxon>
        <taxon>Prochlorococcaceae</taxon>
        <taxon>Prochlorococcus</taxon>
    </lineage>
</organism>
<accession>A2C7K7</accession>
<proteinExistence type="predicted"/>
<dbReference type="Proteomes" id="UP000002274">
    <property type="component" value="Chromosome"/>
</dbReference>
<reference evidence="1 2" key="1">
    <citation type="journal article" date="2007" name="PLoS Genet.">
        <title>Patterns and implications of gene gain and loss in the evolution of Prochlorococcus.</title>
        <authorList>
            <person name="Kettler G.C."/>
            <person name="Martiny A.C."/>
            <person name="Huang K."/>
            <person name="Zucker J."/>
            <person name="Coleman M.L."/>
            <person name="Rodrigue S."/>
            <person name="Chen F."/>
            <person name="Lapidus A."/>
            <person name="Ferriera S."/>
            <person name="Johnson J."/>
            <person name="Steglich C."/>
            <person name="Church G.M."/>
            <person name="Richardson P."/>
            <person name="Chisholm S.W."/>
        </authorList>
    </citation>
    <scope>NUCLEOTIDE SEQUENCE [LARGE SCALE GENOMIC DNA]</scope>
    <source>
        <strain evidence="1 2">MIT 9303</strain>
    </source>
</reference>
<dbReference type="KEGG" id="pmf:P9303_07161"/>
<dbReference type="STRING" id="59922.P9303_07161"/>
<name>A2C7K7_PROM3</name>
<evidence type="ECO:0000313" key="1">
    <source>
        <dbReference type="EMBL" id="ABM77467.1"/>
    </source>
</evidence>
<dbReference type="EMBL" id="CP000554">
    <property type="protein sequence ID" value="ABM77467.1"/>
    <property type="molecule type" value="Genomic_DNA"/>
</dbReference>
<gene>
    <name evidence="1" type="ordered locus">P9303_07161</name>
</gene>
<dbReference type="AlphaFoldDB" id="A2C7K7"/>
<evidence type="ECO:0000313" key="2">
    <source>
        <dbReference type="Proteomes" id="UP000002274"/>
    </source>
</evidence>
<protein>
    <submittedName>
        <fullName evidence="1">Uncharacterized protein</fullName>
    </submittedName>
</protein>
<sequence>MLSLPAKGFETSHRADIFQLLQPPLHMERGTATRKRSKQNEAMIASSPFQRNSTPHCCQLNCVDQT</sequence>